<dbReference type="Proteomes" id="UP000600080">
    <property type="component" value="Unassembled WGS sequence"/>
</dbReference>
<comment type="caution">
    <text evidence="2">The sequence shown here is derived from an EMBL/GenBank/DDBJ whole genome shotgun (WGS) entry which is preliminary data.</text>
</comment>
<keyword evidence="3" id="KW-1185">Reference proteome</keyword>
<feature type="compositionally biased region" description="Pro residues" evidence="1">
    <location>
        <begin position="32"/>
        <end position="42"/>
    </location>
</feature>
<feature type="compositionally biased region" description="Basic and acidic residues" evidence="1">
    <location>
        <begin position="90"/>
        <end position="117"/>
    </location>
</feature>
<evidence type="ECO:0000256" key="1">
    <source>
        <dbReference type="SAM" id="MobiDB-lite"/>
    </source>
</evidence>
<accession>A0ABQ2JTX6</accession>
<evidence type="ECO:0000313" key="2">
    <source>
        <dbReference type="EMBL" id="GGN53378.1"/>
    </source>
</evidence>
<feature type="region of interest" description="Disordered" evidence="1">
    <location>
        <begin position="1"/>
        <end position="117"/>
    </location>
</feature>
<name>A0ABQ2JTX6_9ACTN</name>
<gene>
    <name evidence="2" type="ORF">GCM10012285_45280</name>
</gene>
<organism evidence="2 3">
    <name type="scientific">Streptomyces kronopolitis</name>
    <dbReference type="NCBI Taxonomy" id="1612435"/>
    <lineage>
        <taxon>Bacteria</taxon>
        <taxon>Bacillati</taxon>
        <taxon>Actinomycetota</taxon>
        <taxon>Actinomycetes</taxon>
        <taxon>Kitasatosporales</taxon>
        <taxon>Streptomycetaceae</taxon>
        <taxon>Streptomyces</taxon>
    </lineage>
</organism>
<protein>
    <submittedName>
        <fullName evidence="2">Uncharacterized protein</fullName>
    </submittedName>
</protein>
<sequence>MSRNSATEFRLSPDMDAKKPVTHPFQRLSLPHQPPALPPPAPQARRPTEGETPIFDQLLREWRAGRLRPAVSWPTDDPGKIRTGAAVGTDDGRPFPRTRNEEHDREPVRHPAAHPDR</sequence>
<evidence type="ECO:0000313" key="3">
    <source>
        <dbReference type="Proteomes" id="UP000600080"/>
    </source>
</evidence>
<reference evidence="3" key="1">
    <citation type="journal article" date="2019" name="Int. J. Syst. Evol. Microbiol.">
        <title>The Global Catalogue of Microorganisms (GCM) 10K type strain sequencing project: providing services to taxonomists for standard genome sequencing and annotation.</title>
        <authorList>
            <consortium name="The Broad Institute Genomics Platform"/>
            <consortium name="The Broad Institute Genome Sequencing Center for Infectious Disease"/>
            <person name="Wu L."/>
            <person name="Ma J."/>
        </authorList>
    </citation>
    <scope>NUCLEOTIDE SEQUENCE [LARGE SCALE GENOMIC DNA]</scope>
    <source>
        <strain evidence="3">CGMCC 4.7323</strain>
    </source>
</reference>
<proteinExistence type="predicted"/>
<dbReference type="EMBL" id="BMND01000021">
    <property type="protein sequence ID" value="GGN53378.1"/>
    <property type="molecule type" value="Genomic_DNA"/>
</dbReference>